<dbReference type="Pfam" id="PF00144">
    <property type="entry name" value="Beta-lactamase"/>
    <property type="match status" value="1"/>
</dbReference>
<dbReference type="PANTHER" id="PTHR46825">
    <property type="entry name" value="D-ALANYL-D-ALANINE-CARBOXYPEPTIDASE/ENDOPEPTIDASE AMPH"/>
    <property type="match status" value="1"/>
</dbReference>
<comment type="caution">
    <text evidence="3">The sequence shown here is derived from an EMBL/GenBank/DDBJ whole genome shotgun (WGS) entry which is preliminary data.</text>
</comment>
<keyword evidence="3" id="KW-0378">Hydrolase</keyword>
<organism evidence="3 4">
    <name type="scientific">Streptomyces fragilis</name>
    <dbReference type="NCBI Taxonomy" id="67301"/>
    <lineage>
        <taxon>Bacteria</taxon>
        <taxon>Bacillati</taxon>
        <taxon>Actinomycetota</taxon>
        <taxon>Actinomycetes</taxon>
        <taxon>Kitasatosporales</taxon>
        <taxon>Streptomycetaceae</taxon>
        <taxon>Streptomyces</taxon>
    </lineage>
</organism>
<feature type="region of interest" description="Disordered" evidence="1">
    <location>
        <begin position="412"/>
        <end position="431"/>
    </location>
</feature>
<dbReference type="InterPro" id="IPR012338">
    <property type="entry name" value="Beta-lactam/transpept-like"/>
</dbReference>
<evidence type="ECO:0000256" key="1">
    <source>
        <dbReference type="SAM" id="MobiDB-lite"/>
    </source>
</evidence>
<dbReference type="SUPFAM" id="SSF56601">
    <property type="entry name" value="beta-lactamase/transpeptidase-like"/>
    <property type="match status" value="1"/>
</dbReference>
<dbReference type="RefSeq" id="WP_108956697.1">
    <property type="nucleotide sequence ID" value="NZ_BEVZ01000009.1"/>
</dbReference>
<accession>A0ABV2YK02</accession>
<gene>
    <name evidence="3" type="ORF">AB0E65_17780</name>
</gene>
<dbReference type="InterPro" id="IPR001466">
    <property type="entry name" value="Beta-lactam-related"/>
</dbReference>
<proteinExistence type="predicted"/>
<name>A0ABV2YK02_9ACTN</name>
<feature type="domain" description="Beta-lactamase-related" evidence="2">
    <location>
        <begin position="22"/>
        <end position="329"/>
    </location>
</feature>
<dbReference type="Gene3D" id="3.40.710.10">
    <property type="entry name" value="DD-peptidase/beta-lactamase superfamily"/>
    <property type="match status" value="1"/>
</dbReference>
<keyword evidence="4" id="KW-1185">Reference proteome</keyword>
<dbReference type="Proteomes" id="UP001550850">
    <property type="component" value="Unassembled WGS sequence"/>
</dbReference>
<protein>
    <submittedName>
        <fullName evidence="3">Serine hydrolase domain-containing protein</fullName>
        <ecNumber evidence="3">3.1.1.103</ecNumber>
    </submittedName>
</protein>
<sequence>MPHVPPTHLADGRPTLGRSTLQNRLDELARAHGVPGAQLAVHTGAEVIGVHTGTADAATGVPFTPDTVVPTGSVTKLCTAAAVAVLADDGDIDLDEPAAASLPELRAIPEVTVRHLLSHTSGLPTGPDSDTAAGLTAPRLLASVCSPRDLLFAPGSGFSYSNAGYVAAGRLVEEVTGMTWREAVRALLLEPLGIRPVLLQDPPSDRPVAAGHARNTASGRLVPVGQNLAAVEAPAGALLASALDLLAIGRALAGHSGALPPAAAEAMRRPAPGARPGALADGWGAGAALFRGEDRWWCGHDGNAQGTSCHLRVDPLSGVVVAFTGNASSATALWRDLAGELGALTGSVAPAAIGPGHGRGPVPLPADCVGVYRNGTVEYQVGLDASGRPFLSVDGDAQLPLVCHSDLEFDLADPESGRRQPGGHFHRDPLTGTVDRVQVSGRTARRVKGAEPEARPADLQGAGLHAPRHPGAAAKSVRLTAGSHLRGHAPVPASSVRAEAATGPSPRPAHTPGYRSAPPSPR</sequence>
<feature type="region of interest" description="Disordered" evidence="1">
    <location>
        <begin position="441"/>
        <end position="522"/>
    </location>
</feature>
<evidence type="ECO:0000259" key="2">
    <source>
        <dbReference type="Pfam" id="PF00144"/>
    </source>
</evidence>
<dbReference type="GO" id="GO:0016787">
    <property type="term" value="F:hydrolase activity"/>
    <property type="evidence" value="ECO:0007669"/>
    <property type="project" value="UniProtKB-KW"/>
</dbReference>
<dbReference type="EMBL" id="JBEZUR010000026">
    <property type="protein sequence ID" value="MEU3556045.1"/>
    <property type="molecule type" value="Genomic_DNA"/>
</dbReference>
<evidence type="ECO:0000313" key="4">
    <source>
        <dbReference type="Proteomes" id="UP001550850"/>
    </source>
</evidence>
<evidence type="ECO:0000313" key="3">
    <source>
        <dbReference type="EMBL" id="MEU3556045.1"/>
    </source>
</evidence>
<dbReference type="EC" id="3.1.1.103" evidence="3"/>
<reference evidence="3 4" key="1">
    <citation type="submission" date="2024-06" db="EMBL/GenBank/DDBJ databases">
        <title>The Natural Products Discovery Center: Release of the First 8490 Sequenced Strains for Exploring Actinobacteria Biosynthetic Diversity.</title>
        <authorList>
            <person name="Kalkreuter E."/>
            <person name="Kautsar S.A."/>
            <person name="Yang D."/>
            <person name="Bader C.D."/>
            <person name="Teijaro C.N."/>
            <person name="Fluegel L."/>
            <person name="Davis C.M."/>
            <person name="Simpson J.R."/>
            <person name="Lauterbach L."/>
            <person name="Steele A.D."/>
            <person name="Gui C."/>
            <person name="Meng S."/>
            <person name="Li G."/>
            <person name="Viehrig K."/>
            <person name="Ye F."/>
            <person name="Su P."/>
            <person name="Kiefer A.F."/>
            <person name="Nichols A."/>
            <person name="Cepeda A.J."/>
            <person name="Yan W."/>
            <person name="Fan B."/>
            <person name="Jiang Y."/>
            <person name="Adhikari A."/>
            <person name="Zheng C.-J."/>
            <person name="Schuster L."/>
            <person name="Cowan T.M."/>
            <person name="Smanski M.J."/>
            <person name="Chevrette M.G."/>
            <person name="De Carvalho L.P.S."/>
            <person name="Shen B."/>
        </authorList>
    </citation>
    <scope>NUCLEOTIDE SEQUENCE [LARGE SCALE GENOMIC DNA]</scope>
    <source>
        <strain evidence="3 4">NPDC038104</strain>
    </source>
</reference>
<dbReference type="InterPro" id="IPR050491">
    <property type="entry name" value="AmpC-like"/>
</dbReference>
<dbReference type="PANTHER" id="PTHR46825:SF10">
    <property type="entry name" value="BETA-LACTAMASE-RELATED DOMAIN-CONTAINING PROTEIN"/>
    <property type="match status" value="1"/>
</dbReference>